<accession>A0ABD0PN00</accession>
<dbReference type="PANTHER" id="PTHR14098">
    <property type="entry name" value="SH2 DOMAIN CONTAINING PROTEIN"/>
    <property type="match status" value="1"/>
</dbReference>
<evidence type="ECO:0008006" key="4">
    <source>
        <dbReference type="Google" id="ProtNLM"/>
    </source>
</evidence>
<dbReference type="InterPro" id="IPR051751">
    <property type="entry name" value="Immunoreceptor_sig_adapters"/>
</dbReference>
<gene>
    <name evidence="2" type="ORF">M9458_027740</name>
</gene>
<protein>
    <recommendedName>
        <fullName evidence="4">SH2 domain-containing protein</fullName>
    </recommendedName>
</protein>
<organism evidence="2 3">
    <name type="scientific">Cirrhinus mrigala</name>
    <name type="common">Mrigala</name>
    <dbReference type="NCBI Taxonomy" id="683832"/>
    <lineage>
        <taxon>Eukaryota</taxon>
        <taxon>Metazoa</taxon>
        <taxon>Chordata</taxon>
        <taxon>Craniata</taxon>
        <taxon>Vertebrata</taxon>
        <taxon>Euteleostomi</taxon>
        <taxon>Actinopterygii</taxon>
        <taxon>Neopterygii</taxon>
        <taxon>Teleostei</taxon>
        <taxon>Ostariophysi</taxon>
        <taxon>Cypriniformes</taxon>
        <taxon>Cyprinidae</taxon>
        <taxon>Labeoninae</taxon>
        <taxon>Labeonini</taxon>
        <taxon>Cirrhinus</taxon>
    </lineage>
</organism>
<dbReference type="PANTHER" id="PTHR14098:SF2">
    <property type="entry name" value="CYTOKINE-DEPENDENT HEMATOPOIETIC CELL LINKER"/>
    <property type="match status" value="1"/>
</dbReference>
<evidence type="ECO:0000313" key="3">
    <source>
        <dbReference type="Proteomes" id="UP001529510"/>
    </source>
</evidence>
<dbReference type="EMBL" id="JAMKFB020000014">
    <property type="protein sequence ID" value="KAL0175410.1"/>
    <property type="molecule type" value="Genomic_DNA"/>
</dbReference>
<sequence>EGAFLVRDCSKNTTYEPLVLAVFYDKRVFNIQIRFSDETGKFTLGTGLRTNDLRLAGDHRLTIRFDSVTDIVKFHSIFPIVLVDGRKSSTAANQRRQCVLIAVDIRANADEPQHLRDV</sequence>
<dbReference type="InterPro" id="IPR036860">
    <property type="entry name" value="SH2_dom_sf"/>
</dbReference>
<dbReference type="Gene3D" id="3.30.505.10">
    <property type="entry name" value="SH2 domain"/>
    <property type="match status" value="1"/>
</dbReference>
<proteinExistence type="predicted"/>
<comment type="caution">
    <text evidence="2">The sequence shown here is derived from an EMBL/GenBank/DDBJ whole genome shotgun (WGS) entry which is preliminary data.</text>
</comment>
<dbReference type="SUPFAM" id="SSF55550">
    <property type="entry name" value="SH2 domain"/>
    <property type="match status" value="1"/>
</dbReference>
<dbReference type="Proteomes" id="UP001529510">
    <property type="component" value="Unassembled WGS sequence"/>
</dbReference>
<dbReference type="AlphaFoldDB" id="A0ABD0PN00"/>
<evidence type="ECO:0000256" key="1">
    <source>
        <dbReference type="ARBA" id="ARBA00022999"/>
    </source>
</evidence>
<reference evidence="2 3" key="1">
    <citation type="submission" date="2024-05" db="EMBL/GenBank/DDBJ databases">
        <title>Genome sequencing and assembly of Indian major carp, Cirrhinus mrigala (Hamilton, 1822).</title>
        <authorList>
            <person name="Mohindra V."/>
            <person name="Chowdhury L.M."/>
            <person name="Lal K."/>
            <person name="Jena J.K."/>
        </authorList>
    </citation>
    <scope>NUCLEOTIDE SEQUENCE [LARGE SCALE GENOMIC DNA]</scope>
    <source>
        <strain evidence="2">CM1030</strain>
        <tissue evidence="2">Blood</tissue>
    </source>
</reference>
<keyword evidence="1" id="KW-0727">SH2 domain</keyword>
<feature type="non-terminal residue" evidence="2">
    <location>
        <position position="1"/>
    </location>
</feature>
<evidence type="ECO:0000313" key="2">
    <source>
        <dbReference type="EMBL" id="KAL0175410.1"/>
    </source>
</evidence>
<name>A0ABD0PN00_CIRMR</name>
<dbReference type="GO" id="GO:0005737">
    <property type="term" value="C:cytoplasm"/>
    <property type="evidence" value="ECO:0007669"/>
    <property type="project" value="UniProtKB-ARBA"/>
</dbReference>
<keyword evidence="3" id="KW-1185">Reference proteome</keyword>